<sequence>MDASDATKLLLSHLRAALPPIALLDPNAFRRTRLYTAEMEVAVVGHLELLTATFKLYKVGPPEPGA</sequence>
<dbReference type="Proteomes" id="UP000075714">
    <property type="component" value="Unassembled WGS sequence"/>
</dbReference>
<keyword evidence="2" id="KW-1185">Reference proteome</keyword>
<gene>
    <name evidence="1" type="ORF">GPECTOR_122g465</name>
</gene>
<reference evidence="2" key="1">
    <citation type="journal article" date="2016" name="Nat. Commun.">
        <title>The Gonium pectorale genome demonstrates co-option of cell cycle regulation during the evolution of multicellularity.</title>
        <authorList>
            <person name="Hanschen E.R."/>
            <person name="Marriage T.N."/>
            <person name="Ferris P.J."/>
            <person name="Hamaji T."/>
            <person name="Toyoda A."/>
            <person name="Fujiyama A."/>
            <person name="Neme R."/>
            <person name="Noguchi H."/>
            <person name="Minakuchi Y."/>
            <person name="Suzuki M."/>
            <person name="Kawai-Toyooka H."/>
            <person name="Smith D.R."/>
            <person name="Sparks H."/>
            <person name="Anderson J."/>
            <person name="Bakaric R."/>
            <person name="Luria V."/>
            <person name="Karger A."/>
            <person name="Kirschner M.W."/>
            <person name="Durand P.M."/>
            <person name="Michod R.E."/>
            <person name="Nozaki H."/>
            <person name="Olson B.J."/>
        </authorList>
    </citation>
    <scope>NUCLEOTIDE SEQUENCE [LARGE SCALE GENOMIC DNA]</scope>
    <source>
        <strain evidence="2">NIES-2863</strain>
    </source>
</reference>
<dbReference type="EMBL" id="LSYV01000122">
    <property type="protein sequence ID" value="KXZ42724.1"/>
    <property type="molecule type" value="Genomic_DNA"/>
</dbReference>
<evidence type="ECO:0000313" key="1">
    <source>
        <dbReference type="EMBL" id="KXZ42724.1"/>
    </source>
</evidence>
<dbReference type="AlphaFoldDB" id="A0A150FYP3"/>
<comment type="caution">
    <text evidence="1">The sequence shown here is derived from an EMBL/GenBank/DDBJ whole genome shotgun (WGS) entry which is preliminary data.</text>
</comment>
<proteinExistence type="predicted"/>
<dbReference type="OrthoDB" id="540243at2759"/>
<protein>
    <submittedName>
        <fullName evidence="1">Uncharacterized protein</fullName>
    </submittedName>
</protein>
<name>A0A150FYP3_GONPE</name>
<dbReference type="STRING" id="33097.A0A150FYP3"/>
<evidence type="ECO:0000313" key="2">
    <source>
        <dbReference type="Proteomes" id="UP000075714"/>
    </source>
</evidence>
<organism evidence="1 2">
    <name type="scientific">Gonium pectorale</name>
    <name type="common">Green alga</name>
    <dbReference type="NCBI Taxonomy" id="33097"/>
    <lineage>
        <taxon>Eukaryota</taxon>
        <taxon>Viridiplantae</taxon>
        <taxon>Chlorophyta</taxon>
        <taxon>core chlorophytes</taxon>
        <taxon>Chlorophyceae</taxon>
        <taxon>CS clade</taxon>
        <taxon>Chlamydomonadales</taxon>
        <taxon>Volvocaceae</taxon>
        <taxon>Gonium</taxon>
    </lineage>
</organism>
<accession>A0A150FYP3</accession>